<gene>
    <name evidence="1" type="ORF">Sps_03914</name>
</gene>
<dbReference type="OrthoDB" id="6387849at2"/>
<proteinExistence type="predicted"/>
<dbReference type="AlphaFoldDB" id="A0A1S6HU70"/>
<dbReference type="KEGG" id="spsw:Sps_03914"/>
<reference evidence="1 2" key="1">
    <citation type="submission" date="2016-03" db="EMBL/GenBank/DDBJ databases">
        <title>Complete genome sequence of Shewanella psychrophila WP2, a deep sea bacterium isolated from west Pacific sediment.</title>
        <authorList>
            <person name="Xu G."/>
            <person name="Jian H."/>
        </authorList>
    </citation>
    <scope>NUCLEOTIDE SEQUENCE [LARGE SCALE GENOMIC DNA]</scope>
    <source>
        <strain evidence="1 2">WP2</strain>
    </source>
</reference>
<accession>A0A1S6HU70</accession>
<evidence type="ECO:0000313" key="1">
    <source>
        <dbReference type="EMBL" id="AQS39029.1"/>
    </source>
</evidence>
<keyword evidence="2" id="KW-1185">Reference proteome</keyword>
<sequence>MSETSPGKTQKLDFSAINKTTTKSFNAQKNLIKRLFKGNTVLCETCKQPLNLIVPTEKQQTGKYGVFCKKGCTDIELELEMVL</sequence>
<dbReference type="EMBL" id="CP014782">
    <property type="protein sequence ID" value="AQS39029.1"/>
    <property type="molecule type" value="Genomic_DNA"/>
</dbReference>
<dbReference type="RefSeq" id="WP_077753992.1">
    <property type="nucleotide sequence ID" value="NZ_CP014782.1"/>
</dbReference>
<protein>
    <recommendedName>
        <fullName evidence="3">MYM-type domain-containing protein</fullName>
    </recommendedName>
</protein>
<organism evidence="1 2">
    <name type="scientific">Shewanella psychrophila</name>
    <dbReference type="NCBI Taxonomy" id="225848"/>
    <lineage>
        <taxon>Bacteria</taxon>
        <taxon>Pseudomonadati</taxon>
        <taxon>Pseudomonadota</taxon>
        <taxon>Gammaproteobacteria</taxon>
        <taxon>Alteromonadales</taxon>
        <taxon>Shewanellaceae</taxon>
        <taxon>Shewanella</taxon>
    </lineage>
</organism>
<evidence type="ECO:0000313" key="2">
    <source>
        <dbReference type="Proteomes" id="UP000189545"/>
    </source>
</evidence>
<dbReference type="Proteomes" id="UP000189545">
    <property type="component" value="Chromosome"/>
</dbReference>
<evidence type="ECO:0008006" key="3">
    <source>
        <dbReference type="Google" id="ProtNLM"/>
    </source>
</evidence>
<name>A0A1S6HU70_9GAMM</name>